<feature type="domain" description="C2H2-type" evidence="14">
    <location>
        <begin position="771"/>
        <end position="793"/>
    </location>
</feature>
<evidence type="ECO:0000313" key="16">
    <source>
        <dbReference type="Proteomes" id="UP001311232"/>
    </source>
</evidence>
<keyword evidence="10" id="KW-0539">Nucleus</keyword>
<dbReference type="Proteomes" id="UP001311232">
    <property type="component" value="Unassembled WGS sequence"/>
</dbReference>
<evidence type="ECO:0000256" key="3">
    <source>
        <dbReference type="ARBA" id="ARBA00022723"/>
    </source>
</evidence>
<protein>
    <recommendedName>
        <fullName evidence="14">C2H2-type domain-containing protein</fullName>
    </recommendedName>
</protein>
<evidence type="ECO:0000256" key="8">
    <source>
        <dbReference type="ARBA" id="ARBA00023125"/>
    </source>
</evidence>
<dbReference type="GO" id="GO:0005634">
    <property type="term" value="C:nucleus"/>
    <property type="evidence" value="ECO:0007669"/>
    <property type="project" value="UniProtKB-SubCell"/>
</dbReference>
<dbReference type="PANTHER" id="PTHR23233:SF15">
    <property type="entry name" value="SAL-LIKE PROTEIN 2"/>
    <property type="match status" value="1"/>
</dbReference>
<dbReference type="EMBL" id="JAHHUM010002943">
    <property type="protein sequence ID" value="KAK5599366.1"/>
    <property type="molecule type" value="Genomic_DNA"/>
</dbReference>
<evidence type="ECO:0000256" key="13">
    <source>
        <dbReference type="SAM" id="MobiDB-lite"/>
    </source>
</evidence>
<sequence length="1246" mass="133575">MNRVGAAPSSAAAERAAYFTDPASHEGSQSQLVDDPAGGGEHLSMSRRKQAKPQQLRSEEEEAEEEEASRSAARCRRGAVGAAVAAGPGCSSSEETHICAKCCAQFFTWTELNKHQRVCTKDPLVLIVNDSLPEESPDEPSPVPSVASSDSSVPESMDAIFELTNDNDSLDNLEEGREWDEGMELEHFPQTTSSPPPPDSVESTSSQTSVAGSNRMPSTNVTLEILHSTRVAVAQFSQGIKNSLGGKAATAAIPVILEHLLALQQQQVHQLQLIEQICSQVAVMNRQPTQAALNPASRSVVLASNPGIIPPPILPLSGTMPSTINGQAAVSLPSVLEKPQSLPSQIFCGKSTFTSASPESSTSPLCSSSISTLLPPYTSSNSISSCQALSSSTSLPLPQTNFLNSSSSLPFLPQSPPSGVIFPNPLASIAATANALDPLVALMKQRKGKLPNVSLFETKPSPEEPFFKHKCRFCAKVFGSDSALQIHLRSHTGERPFKCNICGNRFSTKGNLKVHFQRHKDKYPHVQMNPFPVPEYLDNVPTSSGIPYGMSVPPEKPVSSWLDSKPVVATLPATVALPLSSTVPRIGGSNDPGSVTSSVKSPFQAAPGECVSEPPNHRGSEAAFSPVSETEASKILETDEARLPQSCTLSLRADPVNQTPSWPITPEPNTSASPASSSPPVLHLTDSLQTSETSKLQQLVENIDKKITDPNQCILCHRVLSCQSALKMHYRIHTGERPFRCKLCGRAFTTKGNLKTHVAVHTENPPVQVQHSCPICQEMFINAVALQQHIRLHMVGQISDLATMDRRQEADNYKSLSSNGNELTDDISMKDEDKKEEVENIEDDVNTQKPFISDCRSPPKSVSSGESALQNQMRMTDTSVGLNHSFAVKPLSDGLKDSSHLSADGVLSEQTVENSCNNSPHVSESSCSPHAAASPLQSVSEGLAVKHLTADNNKLENQELLAASVKREESQSPTSAPASAHDPSKAFVKEESPYSVSFQLSRDRAADQSISGLITYSSSSSIKAEVTGQGQLIGMMETQQPPPFSVHASAASPTAGSPGMTSLPGTAPPRRMPKQHNCIVCGKNFSSASALQIHERTHTGEKPFVCSVCGRAFTTKGNLKVHMGTHMWTNTPARRGRRLSVENPMALLGGEALKFGDMFQKDQTTRAVNVDPGFWNRYATAITSSLAMKTNEISVIQNRSIAQLHPLSVMSAATGPITSLNKTGMDLGGNRHFSMLIDDGKEIGIN</sequence>
<feature type="compositionally biased region" description="Low complexity" evidence="13">
    <location>
        <begin position="671"/>
        <end position="680"/>
    </location>
</feature>
<dbReference type="GO" id="GO:0000981">
    <property type="term" value="F:DNA-binding transcription factor activity, RNA polymerase II-specific"/>
    <property type="evidence" value="ECO:0007669"/>
    <property type="project" value="TreeGrafter"/>
</dbReference>
<gene>
    <name evidence="15" type="ORF">CRENBAI_022091</name>
</gene>
<dbReference type="GO" id="GO:0009791">
    <property type="term" value="P:post-embryonic development"/>
    <property type="evidence" value="ECO:0007669"/>
    <property type="project" value="UniProtKB-ARBA"/>
</dbReference>
<evidence type="ECO:0000256" key="10">
    <source>
        <dbReference type="ARBA" id="ARBA00023242"/>
    </source>
</evidence>
<accession>A0AAV9QPG3</accession>
<dbReference type="InterPro" id="IPR013087">
    <property type="entry name" value="Znf_C2H2_type"/>
</dbReference>
<dbReference type="GO" id="GO:0008270">
    <property type="term" value="F:zinc ion binding"/>
    <property type="evidence" value="ECO:0007669"/>
    <property type="project" value="UniProtKB-KW"/>
</dbReference>
<feature type="region of interest" description="Disordered" evidence="13">
    <location>
        <begin position="652"/>
        <end position="688"/>
    </location>
</feature>
<feature type="compositionally biased region" description="Polar residues" evidence="13">
    <location>
        <begin position="911"/>
        <end position="928"/>
    </location>
</feature>
<feature type="compositionally biased region" description="Polar residues" evidence="13">
    <location>
        <begin position="591"/>
        <end position="601"/>
    </location>
</feature>
<feature type="region of interest" description="Disordered" evidence="13">
    <location>
        <begin position="131"/>
        <end position="154"/>
    </location>
</feature>
<dbReference type="GO" id="GO:0048646">
    <property type="term" value="P:anatomical structure formation involved in morphogenesis"/>
    <property type="evidence" value="ECO:0007669"/>
    <property type="project" value="UniProtKB-ARBA"/>
</dbReference>
<keyword evidence="8" id="KW-0238">DNA-binding</keyword>
<dbReference type="FunFam" id="3.30.160.60:FF:000689">
    <property type="entry name" value="Spalt like transcription factor 1"/>
    <property type="match status" value="1"/>
</dbReference>
<comment type="caution">
    <text evidence="15">The sequence shown here is derived from an EMBL/GenBank/DDBJ whole genome shotgun (WGS) entry which is preliminary data.</text>
</comment>
<evidence type="ECO:0000256" key="2">
    <source>
        <dbReference type="ARBA" id="ARBA00022553"/>
    </source>
</evidence>
<name>A0AAV9QPG3_9TELE</name>
<keyword evidence="3" id="KW-0479">Metal-binding</keyword>
<dbReference type="SUPFAM" id="SSF57667">
    <property type="entry name" value="beta-beta-alpha zinc fingers"/>
    <property type="match status" value="4"/>
</dbReference>
<dbReference type="GO" id="GO:0061061">
    <property type="term" value="P:muscle structure development"/>
    <property type="evidence" value="ECO:0007669"/>
    <property type="project" value="UniProtKB-ARBA"/>
</dbReference>
<feature type="domain" description="C2H2-type" evidence="14">
    <location>
        <begin position="739"/>
        <end position="766"/>
    </location>
</feature>
<dbReference type="GO" id="GO:0048699">
    <property type="term" value="P:generation of neurons"/>
    <property type="evidence" value="ECO:0007669"/>
    <property type="project" value="UniProtKB-ARBA"/>
</dbReference>
<evidence type="ECO:0000256" key="6">
    <source>
        <dbReference type="ARBA" id="ARBA00022833"/>
    </source>
</evidence>
<dbReference type="FunFam" id="3.30.160.60:FF:000025">
    <property type="entry name" value="Spalt-like transcription factor 1"/>
    <property type="match status" value="1"/>
</dbReference>
<feature type="region of interest" description="Disordered" evidence="13">
    <location>
        <begin position="187"/>
        <end position="215"/>
    </location>
</feature>
<keyword evidence="4" id="KW-0677">Repeat</keyword>
<dbReference type="Pfam" id="PF00096">
    <property type="entry name" value="zf-C2H2"/>
    <property type="match status" value="5"/>
</dbReference>
<evidence type="ECO:0000259" key="14">
    <source>
        <dbReference type="PROSITE" id="PS50157"/>
    </source>
</evidence>
<dbReference type="PROSITE" id="PS50157">
    <property type="entry name" value="ZINC_FINGER_C2H2_2"/>
    <property type="match status" value="7"/>
</dbReference>
<dbReference type="GO" id="GO:0001708">
    <property type="term" value="P:cell fate specification"/>
    <property type="evidence" value="ECO:0007669"/>
    <property type="project" value="UniProtKB-ARBA"/>
</dbReference>
<keyword evidence="9" id="KW-0804">Transcription</keyword>
<dbReference type="Gene3D" id="3.30.160.60">
    <property type="entry name" value="Classic Zinc Finger"/>
    <property type="match status" value="6"/>
</dbReference>
<feature type="compositionally biased region" description="Polar residues" evidence="13">
    <location>
        <begin position="860"/>
        <end position="869"/>
    </location>
</feature>
<dbReference type="CDD" id="cd20908">
    <property type="entry name" value="SUF4-like"/>
    <property type="match status" value="1"/>
</dbReference>
<evidence type="ECO:0000256" key="11">
    <source>
        <dbReference type="ARBA" id="ARBA00038474"/>
    </source>
</evidence>
<feature type="compositionally biased region" description="Low complexity" evidence="13">
    <location>
        <begin position="1"/>
        <end position="17"/>
    </location>
</feature>
<feature type="region of interest" description="Disordered" evidence="13">
    <location>
        <begin position="1"/>
        <end position="75"/>
    </location>
</feature>
<dbReference type="FunFam" id="3.30.160.60:FF:000130">
    <property type="entry name" value="Spalt-like transcription factor 4"/>
    <property type="match status" value="1"/>
</dbReference>
<evidence type="ECO:0000313" key="15">
    <source>
        <dbReference type="EMBL" id="KAK5599366.1"/>
    </source>
</evidence>
<evidence type="ECO:0000256" key="1">
    <source>
        <dbReference type="ARBA" id="ARBA00004123"/>
    </source>
</evidence>
<comment type="similarity">
    <text evidence="11">Belongs to the sal C2H2-type zinc-finger protein family.</text>
</comment>
<feature type="region of interest" description="Disordered" evidence="13">
    <location>
        <begin position="849"/>
        <end position="869"/>
    </location>
</feature>
<dbReference type="PROSITE" id="PS00028">
    <property type="entry name" value="ZINC_FINGER_C2H2_1"/>
    <property type="match status" value="7"/>
</dbReference>
<comment type="subcellular location">
    <subcellularLocation>
        <location evidence="1">Nucleus</location>
    </subcellularLocation>
</comment>
<dbReference type="PANTHER" id="PTHR23233">
    <property type="entry name" value="SAL-LIKE PROTEIN"/>
    <property type="match status" value="1"/>
</dbReference>
<evidence type="ECO:0000256" key="7">
    <source>
        <dbReference type="ARBA" id="ARBA00023015"/>
    </source>
</evidence>
<feature type="region of interest" description="Disordered" evidence="13">
    <location>
        <begin position="582"/>
        <end position="631"/>
    </location>
</feature>
<dbReference type="FunFam" id="3.30.160.60:FF:001874">
    <property type="entry name" value="sal-like protein 4 isoform X2"/>
    <property type="match status" value="1"/>
</dbReference>
<feature type="domain" description="C2H2-type" evidence="14">
    <location>
        <begin position="1104"/>
        <end position="1131"/>
    </location>
</feature>
<dbReference type="InterPro" id="IPR036236">
    <property type="entry name" value="Znf_C2H2_sf"/>
</dbReference>
<organism evidence="15 16">
    <name type="scientific">Crenichthys baileyi</name>
    <name type="common">White River springfish</name>
    <dbReference type="NCBI Taxonomy" id="28760"/>
    <lineage>
        <taxon>Eukaryota</taxon>
        <taxon>Metazoa</taxon>
        <taxon>Chordata</taxon>
        <taxon>Craniata</taxon>
        <taxon>Vertebrata</taxon>
        <taxon>Euteleostomi</taxon>
        <taxon>Actinopterygii</taxon>
        <taxon>Neopterygii</taxon>
        <taxon>Teleostei</taxon>
        <taxon>Neoteleostei</taxon>
        <taxon>Acanthomorphata</taxon>
        <taxon>Ovalentaria</taxon>
        <taxon>Atherinomorphae</taxon>
        <taxon>Cyprinodontiformes</taxon>
        <taxon>Goodeidae</taxon>
        <taxon>Crenichthys</taxon>
    </lineage>
</organism>
<feature type="compositionally biased region" description="Low complexity" evidence="13">
    <location>
        <begin position="144"/>
        <end position="154"/>
    </location>
</feature>
<evidence type="ECO:0000256" key="12">
    <source>
        <dbReference type="PROSITE-ProRule" id="PRU00042"/>
    </source>
</evidence>
<keyword evidence="16" id="KW-1185">Reference proteome</keyword>
<dbReference type="AlphaFoldDB" id="A0AAV9QPG3"/>
<dbReference type="GO" id="GO:0000978">
    <property type="term" value="F:RNA polymerase II cis-regulatory region sequence-specific DNA binding"/>
    <property type="evidence" value="ECO:0007669"/>
    <property type="project" value="TreeGrafter"/>
</dbReference>
<evidence type="ECO:0000256" key="5">
    <source>
        <dbReference type="ARBA" id="ARBA00022771"/>
    </source>
</evidence>
<dbReference type="SMART" id="SM00355">
    <property type="entry name" value="ZnF_C2H2"/>
    <property type="match status" value="8"/>
</dbReference>
<reference evidence="15 16" key="1">
    <citation type="submission" date="2021-06" db="EMBL/GenBank/DDBJ databases">
        <authorList>
            <person name="Palmer J.M."/>
        </authorList>
    </citation>
    <scope>NUCLEOTIDE SEQUENCE [LARGE SCALE GENOMIC DNA]</scope>
    <source>
        <strain evidence="15 16">MEX-2019</strain>
        <tissue evidence="15">Muscle</tissue>
    </source>
</reference>
<feature type="domain" description="C2H2-type" evidence="14">
    <location>
        <begin position="497"/>
        <end position="524"/>
    </location>
</feature>
<feature type="domain" description="C2H2-type" evidence="14">
    <location>
        <begin position="1076"/>
        <end position="1103"/>
    </location>
</feature>
<feature type="region of interest" description="Disordered" evidence="13">
    <location>
        <begin position="964"/>
        <end position="987"/>
    </location>
</feature>
<evidence type="ECO:0000256" key="4">
    <source>
        <dbReference type="ARBA" id="ARBA00022737"/>
    </source>
</evidence>
<keyword evidence="2" id="KW-0597">Phosphoprotein</keyword>
<keyword evidence="6" id="KW-0862">Zinc</keyword>
<evidence type="ECO:0000256" key="9">
    <source>
        <dbReference type="ARBA" id="ARBA00023163"/>
    </source>
</evidence>
<keyword evidence="7" id="KW-0805">Transcription regulation</keyword>
<feature type="compositionally biased region" description="Polar residues" evidence="13">
    <location>
        <begin position="656"/>
        <end position="670"/>
    </location>
</feature>
<dbReference type="GO" id="GO:0048513">
    <property type="term" value="P:animal organ development"/>
    <property type="evidence" value="ECO:0007669"/>
    <property type="project" value="UniProtKB-ARBA"/>
</dbReference>
<keyword evidence="5 12" id="KW-0863">Zinc-finger</keyword>
<dbReference type="FunFam" id="3.30.160.60:FF:002381">
    <property type="entry name" value="Putative spalt protein"/>
    <property type="match status" value="1"/>
</dbReference>
<dbReference type="InterPro" id="IPR051565">
    <property type="entry name" value="Sal_C2H2-zinc-finger"/>
</dbReference>
<proteinExistence type="inferred from homology"/>
<feature type="domain" description="C2H2-type" evidence="14">
    <location>
        <begin position="469"/>
        <end position="496"/>
    </location>
</feature>
<dbReference type="FunFam" id="3.30.160.60:FF:000215">
    <property type="entry name" value="Spalt-like transcription factor 3"/>
    <property type="match status" value="1"/>
</dbReference>
<feature type="domain" description="C2H2-type" evidence="14">
    <location>
        <begin position="711"/>
        <end position="738"/>
    </location>
</feature>
<feature type="region of interest" description="Disordered" evidence="13">
    <location>
        <begin position="911"/>
        <end position="933"/>
    </location>
</feature>